<comment type="subcellular location">
    <subcellularLocation>
        <location evidence="1">Nucleus</location>
    </subcellularLocation>
</comment>
<dbReference type="STRING" id="3476.A0A2P5D340"/>
<evidence type="ECO:0000256" key="1">
    <source>
        <dbReference type="ARBA" id="ARBA00004123"/>
    </source>
</evidence>
<feature type="short sequence motif" description="VHIID" evidence="5">
    <location>
        <begin position="337"/>
        <end position="341"/>
    </location>
</feature>
<evidence type="ECO:0000256" key="6">
    <source>
        <dbReference type="SAM" id="MobiDB-lite"/>
    </source>
</evidence>
<dbReference type="OrthoDB" id="764992at2759"/>
<comment type="caution">
    <text evidence="5">Lacks conserved residue(s) required for the propagation of feature annotation.</text>
</comment>
<keyword evidence="2" id="KW-0805">Transcription regulation</keyword>
<keyword evidence="4" id="KW-0539">Nucleus</keyword>
<dbReference type="PANTHER" id="PTHR31636">
    <property type="entry name" value="OSJNBA0084A10.13 PROTEIN-RELATED"/>
    <property type="match status" value="1"/>
</dbReference>
<evidence type="ECO:0000256" key="2">
    <source>
        <dbReference type="ARBA" id="ARBA00023015"/>
    </source>
</evidence>
<dbReference type="PROSITE" id="PS50985">
    <property type="entry name" value="GRAS"/>
    <property type="match status" value="1"/>
</dbReference>
<evidence type="ECO:0000256" key="5">
    <source>
        <dbReference type="PROSITE-ProRule" id="PRU01191"/>
    </source>
</evidence>
<sequence length="594" mass="65779">MIVPVTTPQNNLIQSPNPKSDNNNNNSNNSNNSNNNNSSNIGFHSPARIPNLCNEPTSVLDLRRSSSPVAEKPAKDSAVSDVVLAQTTNDRLEWDDQVLHNLDNWDTIMRDLGLHDDSAPSFTTTSTTTTTTGHFVPQLSTCDPQIPHFPEFTHPQPFDPTRLVHSADFSLSEWCSNHSNSTSSFGSQNLNVFEVSTDFHLGGNNHNNNNNTTTANNNTCNIGFDFIEDLIRVADCFDSDDLQFAQVILDRLNNRLRSTPSGKPVGKQLQRAAIYFMEALQSLLSGSNRTARLSSWAEIVQTIRGYKAFSGISPIPMFSHFTSNQALLEALGGSAFIHVIDFDIGLGGQYASLMRELAEKWDSLRVNQPILRVTAVVAEEYAVESRLIRENLTQFAQELNIWFQVEFIIVRTFKAMSFKAVNFRDGEKTAVLFSSAVLRRLGGGFLGDVRRLSPAVAVFVDGDGFWGETGARSFRRGFVCGLEFYSMVMESLDAAMVGPEWIRKIEAYVLKPRIAAAVEAAAAEVGGGIRTASFREMFHGAGLRPVQLSQFADFQAECLLGKVQVRGFHVAKRQAELVLCWHERALVATSVWRC</sequence>
<organism evidence="7 8">
    <name type="scientific">Parasponia andersonii</name>
    <name type="common">Sponia andersonii</name>
    <dbReference type="NCBI Taxonomy" id="3476"/>
    <lineage>
        <taxon>Eukaryota</taxon>
        <taxon>Viridiplantae</taxon>
        <taxon>Streptophyta</taxon>
        <taxon>Embryophyta</taxon>
        <taxon>Tracheophyta</taxon>
        <taxon>Spermatophyta</taxon>
        <taxon>Magnoliopsida</taxon>
        <taxon>eudicotyledons</taxon>
        <taxon>Gunneridae</taxon>
        <taxon>Pentapetalae</taxon>
        <taxon>rosids</taxon>
        <taxon>fabids</taxon>
        <taxon>Rosales</taxon>
        <taxon>Cannabaceae</taxon>
        <taxon>Parasponia</taxon>
    </lineage>
</organism>
<protein>
    <submittedName>
        <fullName evidence="7">GRAS transcription factor</fullName>
    </submittedName>
</protein>
<comment type="similarity">
    <text evidence="5">Belongs to the GRAS family.</text>
</comment>
<feature type="region of interest" description="Disordered" evidence="6">
    <location>
        <begin position="1"/>
        <end position="49"/>
    </location>
</feature>
<dbReference type="Proteomes" id="UP000237105">
    <property type="component" value="Unassembled WGS sequence"/>
</dbReference>
<feature type="region of interest" description="Leucine repeat II (LRII)" evidence="5">
    <location>
        <begin position="387"/>
        <end position="419"/>
    </location>
</feature>
<keyword evidence="8" id="KW-1185">Reference proteome</keyword>
<proteinExistence type="inferred from homology"/>
<evidence type="ECO:0000256" key="3">
    <source>
        <dbReference type="ARBA" id="ARBA00023163"/>
    </source>
</evidence>
<dbReference type="GO" id="GO:0005634">
    <property type="term" value="C:nucleus"/>
    <property type="evidence" value="ECO:0007669"/>
    <property type="project" value="UniProtKB-SubCell"/>
</dbReference>
<evidence type="ECO:0000313" key="8">
    <source>
        <dbReference type="Proteomes" id="UP000237105"/>
    </source>
</evidence>
<dbReference type="AlphaFoldDB" id="A0A2P5D340"/>
<keyword evidence="3" id="KW-0804">Transcription</keyword>
<dbReference type="Pfam" id="PF03514">
    <property type="entry name" value="GRAS"/>
    <property type="match status" value="1"/>
</dbReference>
<evidence type="ECO:0000313" key="7">
    <source>
        <dbReference type="EMBL" id="PON67719.1"/>
    </source>
</evidence>
<dbReference type="EMBL" id="JXTB01000069">
    <property type="protein sequence ID" value="PON67719.1"/>
    <property type="molecule type" value="Genomic_DNA"/>
</dbReference>
<feature type="compositionally biased region" description="Polar residues" evidence="6">
    <location>
        <begin position="1"/>
        <end position="21"/>
    </location>
</feature>
<dbReference type="InterPro" id="IPR005202">
    <property type="entry name" value="TF_GRAS"/>
</dbReference>
<comment type="caution">
    <text evidence="7">The sequence shown here is derived from an EMBL/GenBank/DDBJ whole genome shotgun (WGS) entry which is preliminary data.</text>
</comment>
<name>A0A2P5D340_PARAD</name>
<feature type="region of interest" description="SAW" evidence="5">
    <location>
        <begin position="519"/>
        <end position="593"/>
    </location>
</feature>
<feature type="compositionally biased region" description="Low complexity" evidence="6">
    <location>
        <begin position="22"/>
        <end position="40"/>
    </location>
</feature>
<accession>A0A2P5D340</accession>
<gene>
    <name evidence="7" type="primary">PanSCL28</name>
    <name evidence="7" type="ORF">PanWU01x14_101430</name>
</gene>
<reference evidence="8" key="1">
    <citation type="submission" date="2016-06" db="EMBL/GenBank/DDBJ databases">
        <title>Parallel loss of symbiosis genes in relatives of nitrogen-fixing non-legume Parasponia.</title>
        <authorList>
            <person name="Van Velzen R."/>
            <person name="Holmer R."/>
            <person name="Bu F."/>
            <person name="Rutten L."/>
            <person name="Van Zeijl A."/>
            <person name="Liu W."/>
            <person name="Santuari L."/>
            <person name="Cao Q."/>
            <person name="Sharma T."/>
            <person name="Shen D."/>
            <person name="Roswanjaya Y."/>
            <person name="Wardhani T."/>
            <person name="Kalhor M.S."/>
            <person name="Jansen J."/>
            <person name="Van den Hoogen J."/>
            <person name="Gungor B."/>
            <person name="Hartog M."/>
            <person name="Hontelez J."/>
            <person name="Verver J."/>
            <person name="Yang W.-C."/>
            <person name="Schijlen E."/>
            <person name="Repin R."/>
            <person name="Schilthuizen M."/>
            <person name="Schranz E."/>
            <person name="Heidstra R."/>
            <person name="Miyata K."/>
            <person name="Fedorova E."/>
            <person name="Kohlen W."/>
            <person name="Bisseling T."/>
            <person name="Smit S."/>
            <person name="Geurts R."/>
        </authorList>
    </citation>
    <scope>NUCLEOTIDE SEQUENCE [LARGE SCALE GENOMIC DNA]</scope>
    <source>
        <strain evidence="8">cv. WU1-14</strain>
    </source>
</reference>
<evidence type="ECO:0000256" key="4">
    <source>
        <dbReference type="ARBA" id="ARBA00023242"/>
    </source>
</evidence>